<name>A0ABD3HUU5_9MARC</name>
<comment type="caution">
    <text evidence="2">The sequence shown here is derived from an EMBL/GenBank/DDBJ whole genome shotgun (WGS) entry which is preliminary data.</text>
</comment>
<accession>A0ABD3HUU5</accession>
<evidence type="ECO:0000256" key="1">
    <source>
        <dbReference type="SAM" id="MobiDB-lite"/>
    </source>
</evidence>
<dbReference type="EMBL" id="JBJQOH010000003">
    <property type="protein sequence ID" value="KAL3694536.1"/>
    <property type="molecule type" value="Genomic_DNA"/>
</dbReference>
<dbReference type="Proteomes" id="UP001633002">
    <property type="component" value="Unassembled WGS sequence"/>
</dbReference>
<feature type="compositionally biased region" description="Basic and acidic residues" evidence="1">
    <location>
        <begin position="37"/>
        <end position="46"/>
    </location>
</feature>
<evidence type="ECO:0000313" key="3">
    <source>
        <dbReference type="Proteomes" id="UP001633002"/>
    </source>
</evidence>
<keyword evidence="3" id="KW-1185">Reference proteome</keyword>
<feature type="region of interest" description="Disordered" evidence="1">
    <location>
        <begin position="37"/>
        <end position="58"/>
    </location>
</feature>
<proteinExistence type="predicted"/>
<organism evidence="2 3">
    <name type="scientific">Riccia sorocarpa</name>
    <dbReference type="NCBI Taxonomy" id="122646"/>
    <lineage>
        <taxon>Eukaryota</taxon>
        <taxon>Viridiplantae</taxon>
        <taxon>Streptophyta</taxon>
        <taxon>Embryophyta</taxon>
        <taxon>Marchantiophyta</taxon>
        <taxon>Marchantiopsida</taxon>
        <taxon>Marchantiidae</taxon>
        <taxon>Marchantiales</taxon>
        <taxon>Ricciaceae</taxon>
        <taxon>Riccia</taxon>
    </lineage>
</organism>
<sequence length="256" mass="29953">MRIIGETDYGEYGVWETIDDNGFIYKRRKKADLNSEKLSSQKDLEVKNQGSSRAPKSEHFEEKKLEFFLQQSEEDQRCRDQLVRKIKIAMLQEQKRKYVPEVESWQEILNEREGENVRYTEQVPEVYDFPSRELDVAGELDDSSMLELQVQVEIFEGFVKKLKREHDNVDEIVHKLEEKIKNENSFRFKCLMDDLELLRNSPRSLVGSLTTIGASPLAKGCSLPTEFGRLWVRTPKSGEPSPLYDKGDRSPLFRLR</sequence>
<dbReference type="AlphaFoldDB" id="A0ABD3HUU5"/>
<feature type="compositionally biased region" description="Basic and acidic residues" evidence="1">
    <location>
        <begin position="245"/>
        <end position="256"/>
    </location>
</feature>
<gene>
    <name evidence="2" type="ORF">R1sor_008187</name>
</gene>
<reference evidence="2 3" key="1">
    <citation type="submission" date="2024-09" db="EMBL/GenBank/DDBJ databases">
        <title>Chromosome-scale assembly of Riccia sorocarpa.</title>
        <authorList>
            <person name="Paukszto L."/>
        </authorList>
    </citation>
    <scope>NUCLEOTIDE SEQUENCE [LARGE SCALE GENOMIC DNA]</scope>
    <source>
        <strain evidence="2">LP-2024</strain>
        <tissue evidence="2">Aerial parts of the thallus</tissue>
    </source>
</reference>
<feature type="region of interest" description="Disordered" evidence="1">
    <location>
        <begin position="237"/>
        <end position="256"/>
    </location>
</feature>
<protein>
    <submittedName>
        <fullName evidence="2">Uncharacterized protein</fullName>
    </submittedName>
</protein>
<evidence type="ECO:0000313" key="2">
    <source>
        <dbReference type="EMBL" id="KAL3694536.1"/>
    </source>
</evidence>